<dbReference type="GO" id="GO:0008289">
    <property type="term" value="F:lipid binding"/>
    <property type="evidence" value="ECO:0007669"/>
    <property type="project" value="UniProtKB-KW"/>
</dbReference>
<evidence type="ECO:0000256" key="2">
    <source>
        <dbReference type="ARBA" id="ARBA00023121"/>
    </source>
</evidence>
<name>A0A7I8VH60_9ANNE</name>
<feature type="domain" description="Lipocalin/cytosolic fatty-acid binding" evidence="3">
    <location>
        <begin position="7"/>
        <end position="136"/>
    </location>
</feature>
<evidence type="ECO:0000256" key="1">
    <source>
        <dbReference type="ARBA" id="ARBA00008390"/>
    </source>
</evidence>
<dbReference type="EMBL" id="CAJFCJ010000006">
    <property type="protein sequence ID" value="CAD5115679.1"/>
    <property type="molecule type" value="Genomic_DNA"/>
</dbReference>
<evidence type="ECO:0000259" key="3">
    <source>
        <dbReference type="Pfam" id="PF00061"/>
    </source>
</evidence>
<reference evidence="4 5" key="1">
    <citation type="submission" date="2020-08" db="EMBL/GenBank/DDBJ databases">
        <authorList>
            <person name="Hejnol A."/>
        </authorList>
    </citation>
    <scope>NUCLEOTIDE SEQUENCE [LARGE SCALE GENOMIC DNA]</scope>
</reference>
<dbReference type="PRINTS" id="PR00178">
    <property type="entry name" value="FATTYACIDBP"/>
</dbReference>
<dbReference type="AlphaFoldDB" id="A0A7I8VH60"/>
<protein>
    <submittedName>
        <fullName evidence="4">DgyrCDS4632</fullName>
    </submittedName>
</protein>
<dbReference type="Pfam" id="PF00061">
    <property type="entry name" value="Lipocalin"/>
    <property type="match status" value="1"/>
</dbReference>
<comment type="similarity">
    <text evidence="1">Belongs to the calycin superfamily. Fatty-acid binding protein (FABP) family.</text>
</comment>
<sequence length="137" mass="15936">MGKPNFNGKWSMYKSEKFEDYLRANGADDAVIRMATSVQQDVEIHQNEDKFLIKILNVMCTRNTEFTVGEEFDYEAHGGIRTKGQPFWDGDKLVITFTPVNPDEAKIHIIKRQLVGEEMLQTMQVDDIICKRFFRRA</sequence>
<organism evidence="4 5">
    <name type="scientific">Dimorphilus gyrociliatus</name>
    <dbReference type="NCBI Taxonomy" id="2664684"/>
    <lineage>
        <taxon>Eukaryota</taxon>
        <taxon>Metazoa</taxon>
        <taxon>Spiralia</taxon>
        <taxon>Lophotrochozoa</taxon>
        <taxon>Annelida</taxon>
        <taxon>Polychaeta</taxon>
        <taxon>Polychaeta incertae sedis</taxon>
        <taxon>Dinophilidae</taxon>
        <taxon>Dimorphilus</taxon>
    </lineage>
</organism>
<evidence type="ECO:0000313" key="5">
    <source>
        <dbReference type="Proteomes" id="UP000549394"/>
    </source>
</evidence>
<dbReference type="OrthoDB" id="354351at2759"/>
<keyword evidence="2" id="KW-0446">Lipid-binding</keyword>
<accession>A0A7I8VH60</accession>
<gene>
    <name evidence="4" type="ORF">DGYR_LOCUS4393</name>
</gene>
<dbReference type="SUPFAM" id="SSF50814">
    <property type="entry name" value="Lipocalins"/>
    <property type="match status" value="1"/>
</dbReference>
<dbReference type="PANTHER" id="PTHR11955">
    <property type="entry name" value="FATTY ACID BINDING PROTEIN"/>
    <property type="match status" value="1"/>
</dbReference>
<comment type="caution">
    <text evidence="4">The sequence shown here is derived from an EMBL/GenBank/DDBJ whole genome shotgun (WGS) entry which is preliminary data.</text>
</comment>
<dbReference type="Gene3D" id="2.40.128.20">
    <property type="match status" value="1"/>
</dbReference>
<dbReference type="InterPro" id="IPR012674">
    <property type="entry name" value="Calycin"/>
</dbReference>
<dbReference type="InterPro" id="IPR000566">
    <property type="entry name" value="Lipocln_cytosolic_FA-bd_dom"/>
</dbReference>
<dbReference type="InterPro" id="IPR031259">
    <property type="entry name" value="ILBP"/>
</dbReference>
<proteinExistence type="inferred from homology"/>
<dbReference type="InterPro" id="IPR000463">
    <property type="entry name" value="Fatty_acid-bd"/>
</dbReference>
<evidence type="ECO:0000313" key="4">
    <source>
        <dbReference type="EMBL" id="CAD5115679.1"/>
    </source>
</evidence>
<keyword evidence="5" id="KW-1185">Reference proteome</keyword>
<dbReference type="CDD" id="cd00742">
    <property type="entry name" value="FABP"/>
    <property type="match status" value="1"/>
</dbReference>
<dbReference type="Proteomes" id="UP000549394">
    <property type="component" value="Unassembled WGS sequence"/>
</dbReference>